<keyword evidence="3" id="KW-1133">Transmembrane helix</keyword>
<dbReference type="Pfam" id="PF08448">
    <property type="entry name" value="PAS_4"/>
    <property type="match status" value="1"/>
</dbReference>
<dbReference type="AlphaFoldDB" id="A0A2A9HE88"/>
<evidence type="ECO:0000256" key="1">
    <source>
        <dbReference type="ARBA" id="ARBA00004370"/>
    </source>
</evidence>
<dbReference type="SMART" id="SM00086">
    <property type="entry name" value="PAC"/>
    <property type="match status" value="2"/>
</dbReference>
<dbReference type="Pfam" id="PF00990">
    <property type="entry name" value="GGDEF"/>
    <property type="match status" value="1"/>
</dbReference>
<dbReference type="InterPro" id="IPR000014">
    <property type="entry name" value="PAS"/>
</dbReference>
<feature type="domain" description="CHASE" evidence="8">
    <location>
        <begin position="148"/>
        <end position="245"/>
    </location>
</feature>
<keyword evidence="4" id="KW-0472">Membrane</keyword>
<dbReference type="InterPro" id="IPR013655">
    <property type="entry name" value="PAS_fold_3"/>
</dbReference>
<dbReference type="Gene3D" id="3.30.70.270">
    <property type="match status" value="1"/>
</dbReference>
<dbReference type="SMART" id="SM00267">
    <property type="entry name" value="GGDEF"/>
    <property type="match status" value="1"/>
</dbReference>
<dbReference type="InterPro" id="IPR006189">
    <property type="entry name" value="CHASE_dom"/>
</dbReference>
<comment type="subcellular location">
    <subcellularLocation>
        <location evidence="1">Membrane</location>
    </subcellularLocation>
</comment>
<dbReference type="Pfam" id="PF03924">
    <property type="entry name" value="CHASE"/>
    <property type="match status" value="1"/>
</dbReference>
<evidence type="ECO:0000313" key="10">
    <source>
        <dbReference type="EMBL" id="PFG73452.1"/>
    </source>
</evidence>
<feature type="coiled-coil region" evidence="5">
    <location>
        <begin position="584"/>
        <end position="621"/>
    </location>
</feature>
<dbReference type="Gene3D" id="3.30.450.350">
    <property type="entry name" value="CHASE domain"/>
    <property type="match status" value="1"/>
</dbReference>
<dbReference type="SUPFAM" id="SSF55073">
    <property type="entry name" value="Nucleotide cyclase"/>
    <property type="match status" value="1"/>
</dbReference>
<feature type="domain" description="PAS" evidence="6">
    <location>
        <begin position="350"/>
        <end position="392"/>
    </location>
</feature>
<comment type="caution">
    <text evidence="10">The sequence shown here is derived from an EMBL/GenBank/DDBJ whole genome shotgun (WGS) entry which is preliminary data.</text>
</comment>
<dbReference type="NCBIfam" id="TIGR00229">
    <property type="entry name" value="sensory_box"/>
    <property type="match status" value="2"/>
</dbReference>
<proteinExistence type="predicted"/>
<dbReference type="PROSITE" id="PS50113">
    <property type="entry name" value="PAC"/>
    <property type="match status" value="1"/>
</dbReference>
<protein>
    <submittedName>
        <fullName evidence="10">PAS domain S-box-containing protein/diguanylate cyclase (GGDEF)-like protein</fullName>
    </submittedName>
</protein>
<dbReference type="InterPro" id="IPR013656">
    <property type="entry name" value="PAS_4"/>
</dbReference>
<dbReference type="SMART" id="SM01079">
    <property type="entry name" value="CHASE"/>
    <property type="match status" value="1"/>
</dbReference>
<dbReference type="Pfam" id="PF08447">
    <property type="entry name" value="PAS_3"/>
    <property type="match status" value="1"/>
</dbReference>
<evidence type="ECO:0000256" key="2">
    <source>
        <dbReference type="ARBA" id="ARBA00022692"/>
    </source>
</evidence>
<feature type="coiled-coil region" evidence="5">
    <location>
        <begin position="40"/>
        <end position="71"/>
    </location>
</feature>
<dbReference type="EMBL" id="PDJQ01000001">
    <property type="protein sequence ID" value="PFG73452.1"/>
    <property type="molecule type" value="Genomic_DNA"/>
</dbReference>
<dbReference type="InterPro" id="IPR001610">
    <property type="entry name" value="PAC"/>
</dbReference>
<sequence>MRGGRFGWLLRALGRGPVLPLAVAAAGVIATALLTAQLQAEGAARDRERLAAEAAQAVQRLETRLAAYESVLLGGAALFGASEEVTAEEWRGFVEGMRVGQRYPGFRSVGYAAVVPESELPAFAARLGPGGTPAEVRPVPGSGPAAGPAWVVQYVEPLEENRGSLGVRFDGAPVQRAAALAAARSGSMQMTGTVPLVRDGAPGFILFVPVYGERPAPFDAEGRERATAGWVFAVFAQEEFYRAALGVMAPEVEITVFDDSAAEGPMLFATGGQAGEELAVRRAVLGGRVVRLEVRPGAAFPVSNAALADTVAAAGTLLTVLLAGTAWLLVTWRRRAEALAARRTKELGEALALQRAIVDGAGLAILATDGQGRITRANPAAEALLGMSAEELRALPSVGHLAALGTGRGLAALIAELRPGVSIQREWLYRRPGGELLTIWVTISALPGEGGAPGGFVFIGRDVTAEREAERDRDRVFAYSIDMLAIVTGRGRFKRVSPAWERTLGWKPEELIGQSLWHFVHPDDREEQIARARAVLEGRDACDLRGRFRHADGSWRWVSFNASAATDDESYVVARDITDIVRAEEEMEETMEVLRANAVALEEQAAELDRLRIEAEYLANHDALTGALNRRAWFHQAAIHSPTAIAIFDIDYFKKINDTYGHPAGDVVLREVARRLEAAAGEAGVVGRIGGEEFAVFFTVPATEAKEIALRCVGEVAREPVAIGGGLELQVTVSGGFAPWQPAPEDRPLDALSVTYEAADRALYRAKEAGRHRLAAA</sequence>
<evidence type="ECO:0000256" key="3">
    <source>
        <dbReference type="ARBA" id="ARBA00022989"/>
    </source>
</evidence>
<dbReference type="PANTHER" id="PTHR44757:SF2">
    <property type="entry name" value="BIOFILM ARCHITECTURE MAINTENANCE PROTEIN MBAA"/>
    <property type="match status" value="1"/>
</dbReference>
<dbReference type="PANTHER" id="PTHR44757">
    <property type="entry name" value="DIGUANYLATE CYCLASE DGCP"/>
    <property type="match status" value="1"/>
</dbReference>
<feature type="domain" description="PAC" evidence="7">
    <location>
        <begin position="423"/>
        <end position="475"/>
    </location>
</feature>
<evidence type="ECO:0000259" key="9">
    <source>
        <dbReference type="PROSITE" id="PS50887"/>
    </source>
</evidence>
<evidence type="ECO:0000256" key="5">
    <source>
        <dbReference type="SAM" id="Coils"/>
    </source>
</evidence>
<evidence type="ECO:0000259" key="8">
    <source>
        <dbReference type="PROSITE" id="PS50839"/>
    </source>
</evidence>
<dbReference type="PROSITE" id="PS50839">
    <property type="entry name" value="CHASE"/>
    <property type="match status" value="1"/>
</dbReference>
<dbReference type="CDD" id="cd00130">
    <property type="entry name" value="PAS"/>
    <property type="match status" value="2"/>
</dbReference>
<dbReference type="InterPro" id="IPR000700">
    <property type="entry name" value="PAS-assoc_C"/>
</dbReference>
<dbReference type="Proteomes" id="UP000223071">
    <property type="component" value="Unassembled WGS sequence"/>
</dbReference>
<keyword evidence="2" id="KW-0812">Transmembrane</keyword>
<gene>
    <name evidence="10" type="ORF">A9A59_0649</name>
</gene>
<dbReference type="InterPro" id="IPR029787">
    <property type="entry name" value="Nucleotide_cyclase"/>
</dbReference>
<dbReference type="InterPro" id="IPR000160">
    <property type="entry name" value="GGDEF_dom"/>
</dbReference>
<dbReference type="GO" id="GO:0003824">
    <property type="term" value="F:catalytic activity"/>
    <property type="evidence" value="ECO:0007669"/>
    <property type="project" value="UniProtKB-ARBA"/>
</dbReference>
<keyword evidence="5" id="KW-0175">Coiled coil</keyword>
<keyword evidence="11" id="KW-1185">Reference proteome</keyword>
<evidence type="ECO:0000256" key="4">
    <source>
        <dbReference type="ARBA" id="ARBA00023136"/>
    </source>
</evidence>
<accession>A0A2A9HE88</accession>
<dbReference type="InterPro" id="IPR052155">
    <property type="entry name" value="Biofilm_reg_signaling"/>
</dbReference>
<evidence type="ECO:0000259" key="7">
    <source>
        <dbReference type="PROSITE" id="PS50113"/>
    </source>
</evidence>
<dbReference type="Gene3D" id="3.30.450.20">
    <property type="entry name" value="PAS domain"/>
    <property type="match status" value="2"/>
</dbReference>
<evidence type="ECO:0000259" key="6">
    <source>
        <dbReference type="PROSITE" id="PS50112"/>
    </source>
</evidence>
<dbReference type="InterPro" id="IPR043128">
    <property type="entry name" value="Rev_trsase/Diguanyl_cyclase"/>
</dbReference>
<organism evidence="10 11">
    <name type="scientific">Tepidiforma thermophila (strain KCTC 52669 / CGMCC 1.13589 / G233)</name>
    <dbReference type="NCBI Taxonomy" id="2761530"/>
    <lineage>
        <taxon>Bacteria</taxon>
        <taxon>Bacillati</taxon>
        <taxon>Chloroflexota</taxon>
        <taxon>Tepidiformia</taxon>
        <taxon>Tepidiformales</taxon>
        <taxon>Tepidiformaceae</taxon>
        <taxon>Tepidiforma</taxon>
    </lineage>
</organism>
<dbReference type="NCBIfam" id="TIGR00254">
    <property type="entry name" value="GGDEF"/>
    <property type="match status" value="1"/>
</dbReference>
<feature type="domain" description="GGDEF" evidence="9">
    <location>
        <begin position="641"/>
        <end position="777"/>
    </location>
</feature>
<dbReference type="SMART" id="SM00091">
    <property type="entry name" value="PAS"/>
    <property type="match status" value="2"/>
</dbReference>
<name>A0A2A9HE88_TEPT2</name>
<dbReference type="GO" id="GO:0007165">
    <property type="term" value="P:signal transduction"/>
    <property type="evidence" value="ECO:0007669"/>
    <property type="project" value="UniProtKB-ARBA"/>
</dbReference>
<dbReference type="RefSeq" id="WP_098502908.1">
    <property type="nucleotide sequence ID" value="NZ_PDJQ01000001.1"/>
</dbReference>
<dbReference type="PROSITE" id="PS50112">
    <property type="entry name" value="PAS"/>
    <property type="match status" value="2"/>
</dbReference>
<dbReference type="SUPFAM" id="SSF55785">
    <property type="entry name" value="PYP-like sensor domain (PAS domain)"/>
    <property type="match status" value="2"/>
</dbReference>
<feature type="domain" description="PAS" evidence="6">
    <location>
        <begin position="469"/>
        <end position="539"/>
    </location>
</feature>
<dbReference type="GO" id="GO:0016020">
    <property type="term" value="C:membrane"/>
    <property type="evidence" value="ECO:0007669"/>
    <property type="project" value="UniProtKB-SubCell"/>
</dbReference>
<dbReference type="InterPro" id="IPR035965">
    <property type="entry name" value="PAS-like_dom_sf"/>
</dbReference>
<dbReference type="PROSITE" id="PS50887">
    <property type="entry name" value="GGDEF"/>
    <property type="match status" value="1"/>
</dbReference>
<dbReference type="CDD" id="cd01949">
    <property type="entry name" value="GGDEF"/>
    <property type="match status" value="1"/>
</dbReference>
<dbReference type="InterPro" id="IPR042240">
    <property type="entry name" value="CHASE_sf"/>
</dbReference>
<reference evidence="10 11" key="1">
    <citation type="submission" date="2017-09" db="EMBL/GenBank/DDBJ databases">
        <title>Sequencing the genomes of two abundant thermophiles in Great Basin hot springs: Thermocrinis jamiesonii and novel Chloroflexi Thermoflexus hugenholtzii.</title>
        <authorList>
            <person name="Hedlund B."/>
        </authorList>
    </citation>
    <scope>NUCLEOTIDE SEQUENCE [LARGE SCALE GENOMIC DNA]</scope>
    <source>
        <strain evidence="10 11">G233</strain>
    </source>
</reference>
<evidence type="ECO:0000313" key="11">
    <source>
        <dbReference type="Proteomes" id="UP000223071"/>
    </source>
</evidence>